<feature type="domain" description="SusD-like N-terminal" evidence="7">
    <location>
        <begin position="88"/>
        <end position="212"/>
    </location>
</feature>
<evidence type="ECO:0000256" key="4">
    <source>
        <dbReference type="ARBA" id="ARBA00023136"/>
    </source>
</evidence>
<reference evidence="8" key="1">
    <citation type="submission" date="2011-03" db="EMBL/GenBank/DDBJ databases">
        <title>Complete sequence of Sphingobacterium sp. 21.</title>
        <authorList>
            <consortium name="US DOE Joint Genome Institute"/>
            <person name="Lucas S."/>
            <person name="Copeland A."/>
            <person name="Lapidus A."/>
            <person name="Cheng J.-F."/>
            <person name="Goodwin L."/>
            <person name="Pitluck S."/>
            <person name="Davenport K."/>
            <person name="Detter J.C."/>
            <person name="Han C."/>
            <person name="Tapia R."/>
            <person name="Land M."/>
            <person name="Hauser L."/>
            <person name="Kyrpides N."/>
            <person name="Ivanova N."/>
            <person name="Ovchinnikova G."/>
            <person name="Pagani I."/>
            <person name="Siebers A.K."/>
            <person name="Allgaier M."/>
            <person name="Thelen M.P."/>
            <person name="Hugenholtz P."/>
            <person name="Woyke T."/>
        </authorList>
    </citation>
    <scope>NUCLEOTIDE SEQUENCE</scope>
    <source>
        <strain evidence="8">21</strain>
    </source>
</reference>
<dbReference type="EMBL" id="CP002584">
    <property type="protein sequence ID" value="ADZ80854.1"/>
    <property type="molecule type" value="Genomic_DNA"/>
</dbReference>
<feature type="domain" description="RagB/SusD" evidence="6">
    <location>
        <begin position="270"/>
        <end position="566"/>
    </location>
</feature>
<dbReference type="InterPro" id="IPR011990">
    <property type="entry name" value="TPR-like_helical_dom_sf"/>
</dbReference>
<dbReference type="PATRIC" id="fig|743722.3.peg.4614"/>
<dbReference type="eggNOG" id="COG1435">
    <property type="taxonomic scope" value="Bacteria"/>
</dbReference>
<dbReference type="InterPro" id="IPR012944">
    <property type="entry name" value="SusD_RagB_dom"/>
</dbReference>
<accession>F4C8M8</accession>
<dbReference type="InterPro" id="IPR033985">
    <property type="entry name" value="SusD-like_N"/>
</dbReference>
<dbReference type="KEGG" id="shg:Sph21_4332"/>
<name>F4C8M8_SPHS2</name>
<dbReference type="Pfam" id="PF14322">
    <property type="entry name" value="SusD-like_3"/>
    <property type="match status" value="1"/>
</dbReference>
<protein>
    <submittedName>
        <fullName evidence="8">RagB/SusD domain-containing protein</fullName>
    </submittedName>
</protein>
<keyword evidence="4" id="KW-0472">Membrane</keyword>
<evidence type="ECO:0000256" key="1">
    <source>
        <dbReference type="ARBA" id="ARBA00004442"/>
    </source>
</evidence>
<evidence type="ECO:0000313" key="8">
    <source>
        <dbReference type="EMBL" id="ADZ80854.1"/>
    </source>
</evidence>
<comment type="subcellular location">
    <subcellularLocation>
        <location evidence="1">Cell outer membrane</location>
    </subcellularLocation>
</comment>
<keyword evidence="3" id="KW-0732">Signal</keyword>
<sequence>MDMNFSVKTYIYAAFTLLLGSCGKLDLNPLSQGSSETWNSTPEEIEMSLNGLYKADFWMMDQDEWTDDWIYRDGLTPITNATLDGRTQFVSDWWKNTYKCIARANNIVASVDRAANLLSQEQRDRYVAEARFVRASQYARLLTHYRNIIYTETMMDIDEAMVAEQADPTMVLQKIYEDYDFAAGKLKISYGASEPKRATAGAALALKARIALYMGDWETAKNAAKACMELDVYRLHADFSELFLSKTKNSIETVFGFPRSIVLNVTKGDCQNYVPRNAGGWGAKAPSWDLFCAFLCTDGLPIDESPLFDPRMPFRNRDPRCAKTIVEFQTPHLGYIYQPHPDTLTVLNVTNGTRVENRDTRSVAQYASFNGLLWKKGIDEDWLKNSWQVEPDQIIIRYADVLLMYAEAKIELGELDASVTEAINLVRARGYGVDLGDTQAYPAVQLSTQDQMRRIVRTERRMEFALEGIRYMDIIRWQLAEKVLNRINYGMLDVDDLRAKVINTGLWFFPQVPLIDEDGTADFSAMYSAGQIKQIAVRKFDATRQYIWPIPTNEVLTSGLKQNPNY</sequence>
<organism evidence="8">
    <name type="scientific">Sphingobacterium sp. (strain 21)</name>
    <dbReference type="NCBI Taxonomy" id="743722"/>
    <lineage>
        <taxon>Bacteria</taxon>
        <taxon>Pseudomonadati</taxon>
        <taxon>Bacteroidota</taxon>
        <taxon>Sphingobacteriia</taxon>
        <taxon>Sphingobacteriales</taxon>
        <taxon>Sphingobacteriaceae</taxon>
        <taxon>Sphingobacterium</taxon>
    </lineage>
</organism>
<dbReference type="SUPFAM" id="SSF48452">
    <property type="entry name" value="TPR-like"/>
    <property type="match status" value="1"/>
</dbReference>
<keyword evidence="5" id="KW-0998">Cell outer membrane</keyword>
<comment type="similarity">
    <text evidence="2">Belongs to the SusD family.</text>
</comment>
<gene>
    <name evidence="8" type="ordered locus">Sph21_4332</name>
</gene>
<dbReference type="OrthoDB" id="5694214at2"/>
<dbReference type="Gene3D" id="1.25.40.390">
    <property type="match status" value="1"/>
</dbReference>
<dbReference type="GO" id="GO:0009279">
    <property type="term" value="C:cell outer membrane"/>
    <property type="evidence" value="ECO:0007669"/>
    <property type="project" value="UniProtKB-SubCell"/>
</dbReference>
<evidence type="ECO:0000256" key="2">
    <source>
        <dbReference type="ARBA" id="ARBA00006275"/>
    </source>
</evidence>
<evidence type="ECO:0000259" key="7">
    <source>
        <dbReference type="Pfam" id="PF14322"/>
    </source>
</evidence>
<evidence type="ECO:0000256" key="5">
    <source>
        <dbReference type="ARBA" id="ARBA00023237"/>
    </source>
</evidence>
<evidence type="ECO:0000256" key="3">
    <source>
        <dbReference type="ARBA" id="ARBA00022729"/>
    </source>
</evidence>
<proteinExistence type="inferred from homology"/>
<dbReference type="AlphaFoldDB" id="F4C8M8"/>
<dbReference type="Pfam" id="PF07980">
    <property type="entry name" value="SusD_RagB"/>
    <property type="match status" value="1"/>
</dbReference>
<evidence type="ECO:0000259" key="6">
    <source>
        <dbReference type="Pfam" id="PF07980"/>
    </source>
</evidence>
<dbReference type="STRING" id="743722.Sph21_4332"/>
<dbReference type="HOGENOM" id="CLU_015553_0_0_10"/>